<dbReference type="STRING" id="137658.SAMN05216186_13911"/>
<reference evidence="5 6" key="1">
    <citation type="submission" date="2016-10" db="EMBL/GenBank/DDBJ databases">
        <authorList>
            <person name="de Groot N.N."/>
        </authorList>
    </citation>
    <scope>NUCLEOTIDE SEQUENCE [LARGE SCALE GENOMIC DNA]</scope>
    <source>
        <strain evidence="5 6">JCM 21544</strain>
    </source>
</reference>
<feature type="chain" id="PRO_5011569423" evidence="3">
    <location>
        <begin position="20"/>
        <end position="253"/>
    </location>
</feature>
<evidence type="ECO:0000313" key="6">
    <source>
        <dbReference type="Proteomes" id="UP000198706"/>
    </source>
</evidence>
<evidence type="ECO:0000256" key="3">
    <source>
        <dbReference type="SAM" id="SignalP"/>
    </source>
</evidence>
<dbReference type="AlphaFoldDB" id="A0A1G9PJP3"/>
<feature type="signal peptide" evidence="3">
    <location>
        <begin position="1"/>
        <end position="19"/>
    </location>
</feature>
<dbReference type="PANTHER" id="PTHR35936">
    <property type="entry name" value="MEMBRANE-BOUND LYTIC MUREIN TRANSGLYCOSYLASE F"/>
    <property type="match status" value="1"/>
</dbReference>
<dbReference type="Pfam" id="PF00497">
    <property type="entry name" value="SBP_bac_3"/>
    <property type="match status" value="1"/>
</dbReference>
<keyword evidence="6" id="KW-1185">Reference proteome</keyword>
<dbReference type="Proteomes" id="UP000198706">
    <property type="component" value="Unassembled WGS sequence"/>
</dbReference>
<name>A0A1G9PJP3_9PSED</name>
<evidence type="ECO:0000313" key="5">
    <source>
        <dbReference type="EMBL" id="SDL99046.1"/>
    </source>
</evidence>
<evidence type="ECO:0000256" key="1">
    <source>
        <dbReference type="ARBA" id="ARBA00010333"/>
    </source>
</evidence>
<proteinExistence type="inferred from homology"/>
<dbReference type="PANTHER" id="PTHR35936:SF17">
    <property type="entry name" value="ARGININE-BINDING EXTRACELLULAR PROTEIN ARTP"/>
    <property type="match status" value="1"/>
</dbReference>
<protein>
    <submittedName>
        <fullName evidence="5">Polar amino acid transport system substrate-binding protein</fullName>
    </submittedName>
</protein>
<organism evidence="5 6">
    <name type="scientific">Pseudomonas indica</name>
    <dbReference type="NCBI Taxonomy" id="137658"/>
    <lineage>
        <taxon>Bacteria</taxon>
        <taxon>Pseudomonadati</taxon>
        <taxon>Pseudomonadota</taxon>
        <taxon>Gammaproteobacteria</taxon>
        <taxon>Pseudomonadales</taxon>
        <taxon>Pseudomonadaceae</taxon>
        <taxon>Pseudomonas</taxon>
    </lineage>
</organism>
<feature type="domain" description="Solute-binding protein family 3/N-terminal" evidence="4">
    <location>
        <begin position="30"/>
        <end position="245"/>
    </location>
</feature>
<evidence type="ECO:0000259" key="4">
    <source>
        <dbReference type="Pfam" id="PF00497"/>
    </source>
</evidence>
<dbReference type="EMBL" id="FNFD01000039">
    <property type="protein sequence ID" value="SDL99046.1"/>
    <property type="molecule type" value="Genomic_DNA"/>
</dbReference>
<dbReference type="SUPFAM" id="SSF53850">
    <property type="entry name" value="Periplasmic binding protein-like II"/>
    <property type="match status" value="1"/>
</dbReference>
<accession>A0A1G9PJP3</accession>
<keyword evidence="2 3" id="KW-0732">Signal</keyword>
<dbReference type="InterPro" id="IPR001638">
    <property type="entry name" value="Solute-binding_3/MltF_N"/>
</dbReference>
<dbReference type="RefSeq" id="WP_084339462.1">
    <property type="nucleotide sequence ID" value="NZ_FNFD01000039.1"/>
</dbReference>
<evidence type="ECO:0000256" key="2">
    <source>
        <dbReference type="ARBA" id="ARBA00022729"/>
    </source>
</evidence>
<gene>
    <name evidence="5" type="ORF">SAMN05216186_13911</name>
</gene>
<comment type="similarity">
    <text evidence="1">Belongs to the bacterial solute-binding protein 3 family.</text>
</comment>
<dbReference type="Gene3D" id="3.40.190.10">
    <property type="entry name" value="Periplasmic binding protein-like II"/>
    <property type="match status" value="2"/>
</dbReference>
<dbReference type="OrthoDB" id="370676at2"/>
<sequence>MKRLLLLLPVLFGLGHAQAEEILKADFRERPPEMRVVDGLPSGPLISVLDTAAHRIGARVQWREAPFLRSLEDLRLGRIDIVPRVIFTLDRQAYIHYLPSIGRQLKSIRFVVRPGQEERLRRYRDLHELTIGVKRGTAYFEPFDSDGLLAKQLASDDAQLVAMFRARRLDAIVVLDQIPLETSFAAIGFDGYRYAPYQHEQRIDNHFGVSRRLYEGKRRALYERLAAELQAMRARGEIKQIYERYDVEAPDVP</sequence>